<name>A0ABP0HNI1_9DINO</name>
<dbReference type="Gene3D" id="3.90.70.80">
    <property type="match status" value="1"/>
</dbReference>
<protein>
    <submittedName>
        <fullName evidence="3">OTU domain-containing protein 4 (HIV-1-induced protein HIN-1)</fullName>
    </submittedName>
</protein>
<feature type="compositionally biased region" description="Pro residues" evidence="1">
    <location>
        <begin position="2871"/>
        <end position="2889"/>
    </location>
</feature>
<feature type="region of interest" description="Disordered" evidence="1">
    <location>
        <begin position="1616"/>
        <end position="1638"/>
    </location>
</feature>
<dbReference type="PROSITE" id="PS50802">
    <property type="entry name" value="OTU"/>
    <property type="match status" value="1"/>
</dbReference>
<evidence type="ECO:0000256" key="1">
    <source>
        <dbReference type="SAM" id="MobiDB-lite"/>
    </source>
</evidence>
<dbReference type="Proteomes" id="UP001642464">
    <property type="component" value="Unassembled WGS sequence"/>
</dbReference>
<sequence>MAEAEEALPELPEEGEIDGDPFDLAAYTVLQQGGVDPEYPIFQFSFSDRGGSPRSSRIILIAVHQKRFLVAVPFDLWHRTASRRLLPEGALAKPLSLAVIAADPADRTAISPETELKVWFGFASAEVIDKVVAIGDEDAPDFNFGTSEAPCLPAASALEQAAKTRFSVQVEEETIPAAVGARFQKLEEDFGFIKNSLAELTKTLAATKLGLDPTVVASALQSGVPMDQLEAVSQLVREKPTRLEDVPRKAAAGKNALSESEDEPADLLEDPALAEGMDPVAAALTQLTKIVGKLSTGGKKKEPTLEDLLEGAGSASSSAADGSLSFSSRRHAAALRALKKALVNSPKKIWTTIEALMEEDYNMRAAAPGLGYLPMSARGWAQYRSRIQNYPASVRWSWGVAGALDSLRNGNVDECRARLCLMLAQADQQSIDRGSWWVDAFVAAVKENDDYVERRRKLGSRSTRKEGEEPVWAGAYEDAAKPVTESAGPVAQGTVFANEILQEELAAQSHCCRCRMEGVIPFPQLNYGQCRVPTNNFMAGIIIDDMIFLEKAAKSCVGPSRMSPEAKNRIASMEKQYETVGEAKNPGPPLRPLNRSSGDLEAVELDKFINIVEGDLDLEDLDSAKRDEVAQQNSGLLEKTLAAFETNGKIATVDEQFTILAKYGEGSDPCLAKTQASALKSIDKMWLQPLKDAMGPNLSTKKFTRLKSDDDPAATKTGSPVDNMDTQPMYTSEPTQAKLCKAAESAILPTVDPPACLGKVLIDFAKDPPISFGPAKQLRSNFKDAVDQQVAELKQGGDPVGASEGKQAQAAGDQPEAKADDKSAKRKATGPGMSCDADGLYRCWVLALVCVARSDDHALVLSHFTETSRDAKHGSTFSWLNAGTSGRNILLPEGLPVPSVLVGNLLAALLEYKPQLSAPRRAGKSLVDGKVRVTGKKEPLKETQPSDWDASILSIDEITRRICEKSPAKLQAVSFVQNDSELDELRTLLSGFEDASHELGITAIMLATKGDTPKQDGEIIQVPGKRQGKVTPRMAHVVKLGSNCPSLKRTIRRIESTPEMVKTVVLRLATEARYHDESKWKAILEHSSHAAHKWLHSNLPAVMQRKVRDTWGWQLESSKGGGKALVTAMIRVEHTAVNSMLSLSGKESWFIEPLRWDQPDVPACEVKWVKRNPEEPGPQYANRVHAEAGNLGVARGWKSLGVRVPRGSETRSKTRTKTWRVTGVPSDWSHEPVFAELQAAGLSNLQLTSRKSYGRKATLFLTASCENDVDFVEIRFEGSPMIATAFNPAKHHRSERKPLKSGSGLSFAPDAFLSETDTHGKSVRTSFYVASPVKKKQKVEEVAETQLDASQPDSSMDTREPAEATSPREGAAGKRAAGSPNKGDDCAPRSKVLKRPVPSGMSRVKNAGQGNCLFEAIGQALSPNKPKHGRTVRAAIVTHLRRHSDRYQPWWDALGPDGKSCDSFDAYLKLLNKPGAWAGCLEIAAAAAHYDKAIYVFGPVLQSHVEGYNTSCANGYLSLWYEDNHYEWLKGPVPDDVRKNVCNGPLQGGRGGATSSKVSTSASGRTRSSALPPLPSFGGRTRKSALPDLPVPSVLSAQRNTQVSAKSVSSSRCLDEVDLADRDDMPDPPPVTSARDKNQPQDWVCTECGFRTGLHKNWSKIRRNHVVTWHAEKKNFYNRHRVADLIPWDPDLCSWKCPLCASGVPKTISDVDMHYRMRLAHRDRCHPRAKRQRFVRARGSSANARKATIAKTAAGLARRMVDLKAGEQGEHDCEILQLPHVGKGKAVRRFHNKLFCKKCKALASSVKKLSSVRCDASFKGGPKRKQLIASLQKFADKLSVGSQEHTATLQVVSKISPPANVDELVPRAHNVVQVQTPGKRKQAALFCTRCRRLSATKKHLNKFNCSSAAVWSPARERVLRQVDENAKGAKGKRLKALSELTDLLTGKATSKSLFEAIAVSGEDCIFIGDWNCTAEEEPVCSVLRSGCLHMADDVERLQTVLERRLRRTLRRLAELQKTDADWSLARKVLNALPYLQKHFPELTEVQNLNTNLIAVLEQCLQKEICASREARLQSWKRKMEEDESSLVRWVKGADKVRKAVGKAHGPDGWTGDSWSLLPMGFFDALAKLWNVVMKTARLPYQWHSVRCVLIPKEGDLDLAFDGLPAIKEAMRHAWLAYLWRNEPRAQDDAEVCQRVLPVYQAHSAWMRQGVSDWESFCIAGLDQNIFGAESVAVLKAFIAATHLRVDLLLVCDNLAVVRRVKQIQTTGYLPQWAPGLWKALSLVCSTHEIAWVPSHDKLLDWTPSLAGHMAETWRLLNKRADAKAQEQAARSVHELLDWKFTFDAAVAWSASALDRQRSALRFLRQRFGAPGPTGPVEAAPQVLTRPQPAQPAVLTQPEAPPLPPVLAQPEVPAQPAALTSPAQPVATLPEVLTQPEAPAQPAALTRVPTPMQAPATQPAQMQPKASPVQPAQQAQIHSNQVHNSPSFEDVSTAGLIANSLLPADASAAHTARCPSKAASHVRVTPKPKALVPPGFHRGLTLDRGLDALAAQNLMVLPESAHAMSLRGQKRKTRADEEALPVLDEEDKAKYKDYWSKFRAQPKTDSTTASSPAPTESENRPVKQDEVSVPTTPSSMMSAGGLAEALQRLGFAGLGSEEDAHRVLEKLVSLKAAVDNEPTPPADAPASPPVLPAPTSQQHGFIAFPASAGTLMQEITSAQQPSVTELPAANPSSQPVPGQPVQQTAVESPPRASSYEESWDELVRKHGRSRALSVQMEREAMQTLCAVPSSPSQPVEPAFLQPGTFQSSPSQPVEPGMEVLESSPSQPANPALPPPIAPALPSQAPLDPAPPASQPPPAGQPAPLQPGREVAPPLPPPPASVAETSPPPAGLVPVGDRCNSSSHPKEFASFKRFCLNTPAAQELKQAFLGGGERRLAAFRKFVMSGCQGLALEAVMKFKRMSEQKDVDEGEYLTWGSDLDDELLMTDDIRSFCCAWIGKAADAQGWRAAGDSLGQYRKDMVGLEASEITFDKVSSDPAVSAMREGTVRDAAGGLLMDLVEFSPWFQEFETWDDRLHAASLDARDWMAYLASRLKDNVDCGVTELECQAVLAWSGHEFGLFYSCWNCEDYIGSEFFFQLKGNMELPTIQNGERKLVRNSKADKRKNIRQKKR</sequence>
<evidence type="ECO:0000313" key="4">
    <source>
        <dbReference type="Proteomes" id="UP001642464"/>
    </source>
</evidence>
<organism evidence="3 4">
    <name type="scientific">Durusdinium trenchii</name>
    <dbReference type="NCBI Taxonomy" id="1381693"/>
    <lineage>
        <taxon>Eukaryota</taxon>
        <taxon>Sar</taxon>
        <taxon>Alveolata</taxon>
        <taxon>Dinophyceae</taxon>
        <taxon>Suessiales</taxon>
        <taxon>Symbiodiniaceae</taxon>
        <taxon>Durusdinium</taxon>
    </lineage>
</organism>
<dbReference type="SUPFAM" id="SSF54001">
    <property type="entry name" value="Cysteine proteinases"/>
    <property type="match status" value="1"/>
</dbReference>
<dbReference type="Pfam" id="PF02338">
    <property type="entry name" value="OTU"/>
    <property type="match status" value="1"/>
</dbReference>
<feature type="region of interest" description="Disordered" evidence="1">
    <location>
        <begin position="2600"/>
        <end position="2635"/>
    </location>
</feature>
<feature type="compositionally biased region" description="Low complexity" evidence="1">
    <location>
        <begin position="2603"/>
        <end position="2615"/>
    </location>
</feature>
<dbReference type="InterPro" id="IPR003323">
    <property type="entry name" value="OTU_dom"/>
</dbReference>
<feature type="compositionally biased region" description="Low complexity" evidence="1">
    <location>
        <begin position="2730"/>
        <end position="2742"/>
    </location>
</feature>
<proteinExistence type="predicted"/>
<dbReference type="InterPro" id="IPR038765">
    <property type="entry name" value="Papain-like_cys_pep_sf"/>
</dbReference>
<feature type="region of interest" description="Disordered" evidence="1">
    <location>
        <begin position="1338"/>
        <end position="1404"/>
    </location>
</feature>
<evidence type="ECO:0000313" key="3">
    <source>
        <dbReference type="EMBL" id="CAK8991786.1"/>
    </source>
</evidence>
<feature type="region of interest" description="Disordered" evidence="1">
    <location>
        <begin position="2786"/>
        <end position="2897"/>
    </location>
</feature>
<dbReference type="PANTHER" id="PTHR12460:SF0">
    <property type="entry name" value="CID DOMAIN-CONTAINING PROTEIN-RELATED"/>
    <property type="match status" value="1"/>
</dbReference>
<keyword evidence="4" id="KW-1185">Reference proteome</keyword>
<dbReference type="CDD" id="cd22744">
    <property type="entry name" value="OTU"/>
    <property type="match status" value="1"/>
</dbReference>
<gene>
    <name evidence="3" type="ORF">SCF082_LOCUS2812</name>
</gene>
<reference evidence="3 4" key="1">
    <citation type="submission" date="2024-02" db="EMBL/GenBank/DDBJ databases">
        <authorList>
            <person name="Chen Y."/>
            <person name="Shah S."/>
            <person name="Dougan E. K."/>
            <person name="Thang M."/>
            <person name="Chan C."/>
        </authorList>
    </citation>
    <scope>NUCLEOTIDE SEQUENCE [LARGE SCALE GENOMIC DNA]</scope>
</reference>
<feature type="region of interest" description="Disordered" evidence="1">
    <location>
        <begin position="702"/>
        <end position="727"/>
    </location>
</feature>
<feature type="compositionally biased region" description="Low complexity" evidence="1">
    <location>
        <begin position="1559"/>
        <end position="1570"/>
    </location>
</feature>
<feature type="compositionally biased region" description="Basic and acidic residues" evidence="1">
    <location>
        <begin position="1616"/>
        <end position="1625"/>
    </location>
</feature>
<feature type="domain" description="OTU" evidence="2">
    <location>
        <begin position="1401"/>
        <end position="1532"/>
    </location>
</feature>
<accession>A0ABP0HNI1</accession>
<evidence type="ECO:0000259" key="2">
    <source>
        <dbReference type="PROSITE" id="PS50802"/>
    </source>
</evidence>
<dbReference type="EMBL" id="CAXAMM010001392">
    <property type="protein sequence ID" value="CAK8991786.1"/>
    <property type="molecule type" value="Genomic_DNA"/>
</dbReference>
<feature type="region of interest" description="Disordered" evidence="1">
    <location>
        <begin position="794"/>
        <end position="831"/>
    </location>
</feature>
<feature type="compositionally biased region" description="Pro residues" evidence="1">
    <location>
        <begin position="2846"/>
        <end position="2863"/>
    </location>
</feature>
<feature type="compositionally biased region" description="Basic and acidic residues" evidence="1">
    <location>
        <begin position="2616"/>
        <end position="2625"/>
    </location>
</feature>
<feature type="compositionally biased region" description="Polar residues" evidence="1">
    <location>
        <begin position="716"/>
        <end position="727"/>
    </location>
</feature>
<feature type="region of interest" description="Disordered" evidence="1">
    <location>
        <begin position="1541"/>
        <end position="1585"/>
    </location>
</feature>
<comment type="caution">
    <text evidence="3">The sequence shown here is derived from an EMBL/GenBank/DDBJ whole genome shotgun (WGS) entry which is preliminary data.</text>
</comment>
<feature type="region of interest" description="Disordered" evidence="1">
    <location>
        <begin position="2716"/>
        <end position="2759"/>
    </location>
</feature>
<feature type="region of interest" description="Disordered" evidence="1">
    <location>
        <begin position="240"/>
        <end position="265"/>
    </location>
</feature>
<dbReference type="PANTHER" id="PTHR12460">
    <property type="entry name" value="CYCLIN-DEPENDENT KINASE INHIBITOR-RELATED PROTEIN"/>
    <property type="match status" value="1"/>
</dbReference>